<dbReference type="PANTHER" id="PTHR43048">
    <property type="entry name" value="METHYLMALONYL-COA EPIMERASE"/>
    <property type="match status" value="1"/>
</dbReference>
<dbReference type="EMBL" id="QKOX01000019">
    <property type="protein sequence ID" value="RWT20857.1"/>
    <property type="molecule type" value="Genomic_DNA"/>
</dbReference>
<gene>
    <name evidence="5" type="ORF">DN603_18240</name>
    <name evidence="3" type="ORF">I8Y23_002218</name>
    <name evidence="7" type="ORF">NCTC12998_06651</name>
    <name evidence="6" type="ORF">SAMEA2273876_02561</name>
    <name evidence="4" type="ORF">U5E74_10690</name>
</gene>
<reference evidence="5 9" key="2">
    <citation type="submission" date="2018-06" db="EMBL/GenBank/DDBJ databases">
        <title>Carbapenemase-producing Enterobacteriaceae present in wastewater treatment plant effluent and nearby surface waters in the US.</title>
        <authorList>
            <person name="Mathys D.A."/>
            <person name="Mollenkopf D.F."/>
            <person name="Feicht S.M."/>
            <person name="Adams R.J."/>
            <person name="Albers A.L."/>
            <person name="Stuever D.M."/>
            <person name="Daniels J.B."/>
            <person name="Wittum T.E."/>
        </authorList>
    </citation>
    <scope>NUCLEOTIDE SEQUENCE [LARGE SCALE GENOMIC DNA]</scope>
    <source>
        <strain evidence="5 9">GEO_47_Down_B</strain>
    </source>
</reference>
<dbReference type="GO" id="GO:0004462">
    <property type="term" value="F:lactoylglutathione lyase activity"/>
    <property type="evidence" value="ECO:0007669"/>
    <property type="project" value="InterPro"/>
</dbReference>
<evidence type="ECO:0000313" key="8">
    <source>
        <dbReference type="Proteomes" id="UP000078124"/>
    </source>
</evidence>
<dbReference type="PROSITE" id="PS00934">
    <property type="entry name" value="GLYOXALASE_I_1"/>
    <property type="match status" value="1"/>
</dbReference>
<dbReference type="GO" id="GO:0046491">
    <property type="term" value="P:L-methylmalonyl-CoA metabolic process"/>
    <property type="evidence" value="ECO:0007669"/>
    <property type="project" value="TreeGrafter"/>
</dbReference>
<dbReference type="AlphaFoldDB" id="A0A2X2ES87"/>
<evidence type="ECO:0000313" key="7">
    <source>
        <dbReference type="EMBL" id="VFS89092.1"/>
    </source>
</evidence>
<proteinExistence type="predicted"/>
<dbReference type="Proteomes" id="UP000864422">
    <property type="component" value="Unassembled WGS sequence"/>
</dbReference>
<dbReference type="PROSITE" id="PS51819">
    <property type="entry name" value="VOC"/>
    <property type="match status" value="1"/>
</dbReference>
<protein>
    <submittedName>
        <fullName evidence="7">Methylmalonyl-CoA epimerase</fullName>
    </submittedName>
    <submittedName>
        <fullName evidence="6">Putative glyoxalase/bleomycin resistance protein/dioxygenas</fullName>
    </submittedName>
    <submittedName>
        <fullName evidence="5">VOC family protein</fullName>
    </submittedName>
</protein>
<dbReference type="GeneID" id="57430539"/>
<evidence type="ECO:0000259" key="2">
    <source>
        <dbReference type="PROSITE" id="PS51819"/>
    </source>
</evidence>
<name>A0A2X2ES87_RAOPL</name>
<organism evidence="5 9">
    <name type="scientific">Raoultella planticola</name>
    <name type="common">Klebsiella planticola</name>
    <dbReference type="NCBI Taxonomy" id="575"/>
    <lineage>
        <taxon>Bacteria</taxon>
        <taxon>Pseudomonadati</taxon>
        <taxon>Pseudomonadota</taxon>
        <taxon>Gammaproteobacteria</taxon>
        <taxon>Enterobacterales</taxon>
        <taxon>Enterobacteriaceae</taxon>
        <taxon>Klebsiella/Raoultella group</taxon>
        <taxon>Raoultella</taxon>
    </lineage>
</organism>
<feature type="domain" description="VOC" evidence="2">
    <location>
        <begin position="7"/>
        <end position="127"/>
    </location>
</feature>
<reference evidence="3" key="1">
    <citation type="journal article" date="2018" name="Genome Biol.">
        <title>SKESA: strategic k-mer extension for scrupulous assemblies.</title>
        <authorList>
            <person name="Souvorov A."/>
            <person name="Agarwala R."/>
            <person name="Lipman D.J."/>
        </authorList>
    </citation>
    <scope>NUCLEOTIDE SEQUENCE</scope>
    <source>
        <strain evidence="3">MISC063</strain>
    </source>
</reference>
<dbReference type="InterPro" id="IPR037523">
    <property type="entry name" value="VOC_core"/>
</dbReference>
<dbReference type="EMBL" id="DACSEA010000007">
    <property type="protein sequence ID" value="HAT1605908.1"/>
    <property type="molecule type" value="Genomic_DNA"/>
</dbReference>
<dbReference type="EMBL" id="JAXUDK010000006">
    <property type="protein sequence ID" value="MDZ7466124.1"/>
    <property type="molecule type" value="Genomic_DNA"/>
</dbReference>
<dbReference type="Proteomes" id="UP000078124">
    <property type="component" value="Unassembled WGS sequence"/>
</dbReference>
<keyword evidence="11" id="KW-1185">Reference proteome</keyword>
<dbReference type="Pfam" id="PF13669">
    <property type="entry name" value="Glyoxalase_4"/>
    <property type="match status" value="1"/>
</dbReference>
<dbReference type="Proteomes" id="UP000345637">
    <property type="component" value="Unassembled WGS sequence"/>
</dbReference>
<dbReference type="EMBL" id="FLAC01000009">
    <property type="protein sequence ID" value="SAP81051.1"/>
    <property type="molecule type" value="Genomic_DNA"/>
</dbReference>
<sequence>MRDLIRNLAHIGYQVQDIVRSLAFYQSLGFVLQRRFSKPSASGNIEVAFIEMGGVVLELYQLPNGLAFDRARCGIDHIALEVSDLAAVMTMLTTLGYPLDEGPVEEEKVRFLLIRGPDGERLEFDQSLA</sequence>
<dbReference type="Proteomes" id="UP001293169">
    <property type="component" value="Unassembled WGS sequence"/>
</dbReference>
<accession>A0A2X2ES87</accession>
<evidence type="ECO:0000256" key="1">
    <source>
        <dbReference type="ARBA" id="ARBA00022723"/>
    </source>
</evidence>
<dbReference type="EMBL" id="CAADJE010000036">
    <property type="protein sequence ID" value="VFS89092.1"/>
    <property type="molecule type" value="Genomic_DNA"/>
</dbReference>
<dbReference type="GO" id="GO:0004493">
    <property type="term" value="F:methylmalonyl-CoA epimerase activity"/>
    <property type="evidence" value="ECO:0007669"/>
    <property type="project" value="TreeGrafter"/>
</dbReference>
<evidence type="ECO:0000313" key="5">
    <source>
        <dbReference type="EMBL" id="RWT20857.1"/>
    </source>
</evidence>
<reference evidence="7 10" key="3">
    <citation type="submission" date="2019-03" db="EMBL/GenBank/DDBJ databases">
        <authorList>
            <consortium name="Pathogen Informatics"/>
        </authorList>
    </citation>
    <scope>NUCLEOTIDE SEQUENCE [LARGE SCALE GENOMIC DNA]</scope>
    <source>
        <strain evidence="6 8">2880STDY5682802</strain>
        <strain evidence="7 10">NCTC12998</strain>
    </source>
</reference>
<dbReference type="Proteomes" id="UP000288843">
    <property type="component" value="Unassembled WGS sequence"/>
</dbReference>
<reference evidence="3" key="4">
    <citation type="submission" date="2020-11" db="EMBL/GenBank/DDBJ databases">
        <authorList>
            <consortium name="NCBI Pathogen Detection Project"/>
        </authorList>
    </citation>
    <scope>NUCLEOTIDE SEQUENCE</scope>
    <source>
        <strain evidence="3">MISC063</strain>
    </source>
</reference>
<evidence type="ECO:0000313" key="4">
    <source>
        <dbReference type="EMBL" id="MDZ7466124.1"/>
    </source>
</evidence>
<evidence type="ECO:0000313" key="10">
    <source>
        <dbReference type="Proteomes" id="UP000345637"/>
    </source>
</evidence>
<dbReference type="RefSeq" id="WP_032687717.1">
    <property type="nucleotide sequence ID" value="NZ_BIIS01000009.1"/>
</dbReference>
<keyword evidence="1" id="KW-0479">Metal-binding</keyword>
<reference evidence="4 11" key="5">
    <citation type="submission" date="2023-12" db="EMBL/GenBank/DDBJ databases">
        <title>N/s.</title>
        <authorList>
            <person name="Dale J."/>
        </authorList>
    </citation>
    <scope>NUCLEOTIDE SEQUENCE [LARGE SCALE GENOMIC DNA]</scope>
    <source>
        <strain evidence="4 11">2023EL-01226</strain>
    </source>
</reference>
<evidence type="ECO:0000313" key="11">
    <source>
        <dbReference type="Proteomes" id="UP001293169"/>
    </source>
</evidence>
<dbReference type="PANTHER" id="PTHR43048:SF3">
    <property type="entry name" value="METHYLMALONYL-COA EPIMERASE, MITOCHONDRIAL"/>
    <property type="match status" value="1"/>
</dbReference>
<dbReference type="InterPro" id="IPR051785">
    <property type="entry name" value="MMCE/EMCE_epimerase"/>
</dbReference>
<evidence type="ECO:0000313" key="3">
    <source>
        <dbReference type="EMBL" id="HAT1605908.1"/>
    </source>
</evidence>
<dbReference type="InterPro" id="IPR018146">
    <property type="entry name" value="Glyoxalase_1_CS"/>
</dbReference>
<dbReference type="SUPFAM" id="SSF54593">
    <property type="entry name" value="Glyoxalase/Bleomycin resistance protein/Dihydroxybiphenyl dioxygenase"/>
    <property type="match status" value="1"/>
</dbReference>
<dbReference type="Gene3D" id="3.10.180.10">
    <property type="entry name" value="2,3-Dihydroxybiphenyl 1,2-Dioxygenase, domain 1"/>
    <property type="match status" value="1"/>
</dbReference>
<dbReference type="GO" id="GO:0046872">
    <property type="term" value="F:metal ion binding"/>
    <property type="evidence" value="ECO:0007669"/>
    <property type="project" value="UniProtKB-KW"/>
</dbReference>
<dbReference type="InterPro" id="IPR029068">
    <property type="entry name" value="Glyas_Bleomycin-R_OHBP_Dase"/>
</dbReference>
<evidence type="ECO:0000313" key="6">
    <source>
        <dbReference type="EMBL" id="SAP81051.1"/>
    </source>
</evidence>
<evidence type="ECO:0000313" key="9">
    <source>
        <dbReference type="Proteomes" id="UP000288843"/>
    </source>
</evidence>